<dbReference type="Proteomes" id="UP000269945">
    <property type="component" value="Unassembled WGS sequence"/>
</dbReference>
<gene>
    <name evidence="2" type="ORF">BN2614_LOCUS3</name>
</gene>
<dbReference type="AlphaFoldDB" id="A0A9X9M818"/>
<evidence type="ECO:0000313" key="3">
    <source>
        <dbReference type="Proteomes" id="UP000269945"/>
    </source>
</evidence>
<proteinExistence type="predicted"/>
<keyword evidence="3" id="KW-1185">Reference proteome</keyword>
<reference evidence="2 3" key="1">
    <citation type="submission" date="2018-10" db="EMBL/GenBank/DDBJ databases">
        <authorList>
            <person name="Ekblom R."/>
            <person name="Jareborg N."/>
        </authorList>
    </citation>
    <scope>NUCLEOTIDE SEQUENCE [LARGE SCALE GENOMIC DNA]</scope>
    <source>
        <tissue evidence="2">Muscle</tissue>
    </source>
</reference>
<accession>A0A9X9M818</accession>
<protein>
    <submittedName>
        <fullName evidence="2">Uncharacterized protein</fullName>
    </submittedName>
</protein>
<name>A0A9X9M818_GULGU</name>
<evidence type="ECO:0000313" key="2">
    <source>
        <dbReference type="EMBL" id="VCX38974.1"/>
    </source>
</evidence>
<evidence type="ECO:0000256" key="1">
    <source>
        <dbReference type="SAM" id="MobiDB-lite"/>
    </source>
</evidence>
<feature type="region of interest" description="Disordered" evidence="1">
    <location>
        <begin position="19"/>
        <end position="38"/>
    </location>
</feature>
<organism evidence="2 3">
    <name type="scientific">Gulo gulo</name>
    <name type="common">Wolverine</name>
    <name type="synonym">Gluton</name>
    <dbReference type="NCBI Taxonomy" id="48420"/>
    <lineage>
        <taxon>Eukaryota</taxon>
        <taxon>Metazoa</taxon>
        <taxon>Chordata</taxon>
        <taxon>Craniata</taxon>
        <taxon>Vertebrata</taxon>
        <taxon>Euteleostomi</taxon>
        <taxon>Mammalia</taxon>
        <taxon>Eutheria</taxon>
        <taxon>Laurasiatheria</taxon>
        <taxon>Carnivora</taxon>
        <taxon>Caniformia</taxon>
        <taxon>Musteloidea</taxon>
        <taxon>Mustelidae</taxon>
        <taxon>Guloninae</taxon>
        <taxon>Gulo</taxon>
    </lineage>
</organism>
<dbReference type="EMBL" id="CYRY02044158">
    <property type="protein sequence ID" value="VCX38974.1"/>
    <property type="molecule type" value="Genomic_DNA"/>
</dbReference>
<sequence length="147" mass="16177">MGFLSPCSCSARGHRAQEGESALSSATRPGFLSPVPARPHSVRRLRTHAIPVRAARAVPAGEARRKAEGGRRLPFGRLEQVTICPKWGIWHLHSPLDWNMTLKPRSFSVGCHSALTRSEAPIRVTAWMSSKTGAPSRLARTRRLQPL</sequence>
<comment type="caution">
    <text evidence="2">The sequence shown here is derived from an EMBL/GenBank/DDBJ whole genome shotgun (WGS) entry which is preliminary data.</text>
</comment>